<sequence>MPVTRKLTGIQNIWDYKSKLSSKSSSDHNFDQQDFVIPKIVINDEEDSEFKENDMDWTPAAKFIQDYNYKLLKENYTNNQEFLIANLLFHSFRFFPEINIVPRDIQKFEENRKYELDKKLRDINQHVIISDAYVSVLNQYIGFRSEPDSELESLSSIKYNVVLNDIDARKVGTVYDNFPTNIDGDNDNLTRVLVYHGRKKNIGYCNIISTTIFKDRSDSVQTVQIHKLSRDPSGSLNPLHQSSMFHMVFRKNFNPGSERNIPYHTKTGHTYEWPSQRDKDYTVTMNFNLTPFPRNKRDDLEWQIETTELFEVLFKTLSRNQIRAYLFGISIFKNFQTTLKPLNENHFKHILFDLVEKNPAGPVWFDENLGKTVYHIFQILQSYLKKSFFPHYLLPNWNLIGHFSSSVIHSIYSTVNKITEDYLGTILQVLPKLEYLSSNAHFPKINMQHIESILKENLIRLTEEQDLDISMPELNSIIVNLETLKLKSRRTSHYHFWHHNLSSDNSLLAH</sequence>
<gene>
    <name evidence="2" type="ORF">LSAA_13075</name>
</gene>
<dbReference type="Pfam" id="PF20266">
    <property type="entry name" value="Mab-21_C"/>
    <property type="match status" value="1"/>
</dbReference>
<evidence type="ECO:0000259" key="1">
    <source>
        <dbReference type="Pfam" id="PF20266"/>
    </source>
</evidence>
<proteinExistence type="predicted"/>
<evidence type="ECO:0000313" key="2">
    <source>
        <dbReference type="EMBL" id="CAF3001443.1"/>
    </source>
</evidence>
<feature type="domain" description="Mab-21-like HhH/H2TH-like" evidence="1">
    <location>
        <begin position="333"/>
        <end position="416"/>
    </location>
</feature>
<dbReference type="AlphaFoldDB" id="A0A7R8HCG0"/>
<dbReference type="InterPro" id="IPR024810">
    <property type="entry name" value="MAB21L/cGLR"/>
</dbReference>
<dbReference type="Proteomes" id="UP000675881">
    <property type="component" value="Chromosome 7"/>
</dbReference>
<protein>
    <submittedName>
        <fullName evidence="2">(salmon louse) hypothetical protein</fullName>
    </submittedName>
</protein>
<reference evidence="2" key="1">
    <citation type="submission" date="2021-02" db="EMBL/GenBank/DDBJ databases">
        <authorList>
            <person name="Bekaert M."/>
        </authorList>
    </citation>
    <scope>NUCLEOTIDE SEQUENCE</scope>
    <source>
        <strain evidence="2">IoA-00</strain>
    </source>
</reference>
<evidence type="ECO:0000313" key="3">
    <source>
        <dbReference type="Proteomes" id="UP000675881"/>
    </source>
</evidence>
<accession>A0A7R8HCG0</accession>
<name>A0A7R8HCG0_LEPSM</name>
<organism evidence="2 3">
    <name type="scientific">Lepeophtheirus salmonis</name>
    <name type="common">Salmon louse</name>
    <name type="synonym">Caligus salmonis</name>
    <dbReference type="NCBI Taxonomy" id="72036"/>
    <lineage>
        <taxon>Eukaryota</taxon>
        <taxon>Metazoa</taxon>
        <taxon>Ecdysozoa</taxon>
        <taxon>Arthropoda</taxon>
        <taxon>Crustacea</taxon>
        <taxon>Multicrustacea</taxon>
        <taxon>Hexanauplia</taxon>
        <taxon>Copepoda</taxon>
        <taxon>Siphonostomatoida</taxon>
        <taxon>Caligidae</taxon>
        <taxon>Lepeophtheirus</taxon>
    </lineage>
</organism>
<dbReference type="InterPro" id="IPR046906">
    <property type="entry name" value="Mab-21_HhH/H2TH-like"/>
</dbReference>
<dbReference type="SMART" id="SM01265">
    <property type="entry name" value="Mab-21"/>
    <property type="match status" value="1"/>
</dbReference>
<dbReference type="OrthoDB" id="6350060at2759"/>
<dbReference type="EMBL" id="HG994586">
    <property type="protein sequence ID" value="CAF3001443.1"/>
    <property type="molecule type" value="Genomic_DNA"/>
</dbReference>
<dbReference type="Gene3D" id="1.10.1410.40">
    <property type="match status" value="1"/>
</dbReference>
<keyword evidence="3" id="KW-1185">Reference proteome</keyword>